<proteinExistence type="predicted"/>
<dbReference type="AlphaFoldDB" id="A0A7D9MA27"/>
<sequence>MDVRTAFLQGDLTDEIYMKQPRSKENPDHVCKLKKSLYGLKHSARCWNSTLDSFLKSSGYKQVGADSCLYMKSVKLQNGKINFVILSIHVDDILWFSNDVIMLEEEKVAIGTKFKVENLGEVSHILGMLIKRDRYSRTLTIIQVLGRSSTEAEYMALSLATQEAIWLRRLLENIGVKQKESTVMCEDNQAAIQLSRNPKFHNRTKNISM</sequence>
<dbReference type="Pfam" id="PF07727">
    <property type="entry name" value="RVT_2"/>
    <property type="match status" value="1"/>
</dbReference>
<gene>
    <name evidence="1" type="ORF">PACLA_8A060469</name>
</gene>
<dbReference type="Proteomes" id="UP001152795">
    <property type="component" value="Unassembled WGS sequence"/>
</dbReference>
<dbReference type="PANTHER" id="PTHR11439">
    <property type="entry name" value="GAG-POL-RELATED RETROTRANSPOSON"/>
    <property type="match status" value="1"/>
</dbReference>
<accession>A0A7D9MA27</accession>
<comment type="caution">
    <text evidence="1">The sequence shown here is derived from an EMBL/GenBank/DDBJ whole genome shotgun (WGS) entry which is preliminary data.</text>
</comment>
<dbReference type="InterPro" id="IPR043502">
    <property type="entry name" value="DNA/RNA_pol_sf"/>
</dbReference>
<name>A0A7D9MA27_PARCT</name>
<evidence type="ECO:0000313" key="2">
    <source>
        <dbReference type="Proteomes" id="UP001152795"/>
    </source>
</evidence>
<dbReference type="EMBL" id="CACRXK020032007">
    <property type="protein sequence ID" value="CAB4043298.1"/>
    <property type="molecule type" value="Genomic_DNA"/>
</dbReference>
<keyword evidence="2" id="KW-1185">Reference proteome</keyword>
<dbReference type="SUPFAM" id="SSF56672">
    <property type="entry name" value="DNA/RNA polymerases"/>
    <property type="match status" value="1"/>
</dbReference>
<dbReference type="InterPro" id="IPR013103">
    <property type="entry name" value="RVT_2"/>
</dbReference>
<dbReference type="PANTHER" id="PTHR11439:SF483">
    <property type="entry name" value="PEPTIDE SYNTHASE GLIP-LIKE, PUTATIVE (AFU_ORTHOLOGUE AFUA_3G12920)-RELATED"/>
    <property type="match status" value="1"/>
</dbReference>
<reference evidence="1" key="1">
    <citation type="submission" date="2020-04" db="EMBL/GenBank/DDBJ databases">
        <authorList>
            <person name="Alioto T."/>
            <person name="Alioto T."/>
            <person name="Gomez Garrido J."/>
        </authorList>
    </citation>
    <scope>NUCLEOTIDE SEQUENCE</scope>
    <source>
        <strain evidence="1">A484AB</strain>
    </source>
</reference>
<organism evidence="1 2">
    <name type="scientific">Paramuricea clavata</name>
    <name type="common">Red gorgonian</name>
    <name type="synonym">Violescent sea-whip</name>
    <dbReference type="NCBI Taxonomy" id="317549"/>
    <lineage>
        <taxon>Eukaryota</taxon>
        <taxon>Metazoa</taxon>
        <taxon>Cnidaria</taxon>
        <taxon>Anthozoa</taxon>
        <taxon>Octocorallia</taxon>
        <taxon>Malacalcyonacea</taxon>
        <taxon>Plexauridae</taxon>
        <taxon>Paramuricea</taxon>
    </lineage>
</organism>
<evidence type="ECO:0000313" key="1">
    <source>
        <dbReference type="EMBL" id="CAB4043298.1"/>
    </source>
</evidence>
<dbReference type="OrthoDB" id="8022849at2759"/>
<dbReference type="CDD" id="cd09272">
    <property type="entry name" value="RNase_HI_RT_Ty1"/>
    <property type="match status" value="1"/>
</dbReference>
<protein>
    <submittedName>
        <fullName evidence="1">Uncharacterized protein</fullName>
    </submittedName>
</protein>